<dbReference type="Gene3D" id="3.90.226.10">
    <property type="entry name" value="2-enoyl-CoA Hydratase, Chain A, domain 1"/>
    <property type="match status" value="1"/>
</dbReference>
<evidence type="ECO:0000256" key="1">
    <source>
        <dbReference type="ARBA" id="ARBA00005254"/>
    </source>
</evidence>
<proteinExistence type="inferred from homology"/>
<accession>A0ABV1K6E7</accession>
<keyword evidence="3" id="KW-1185">Reference proteome</keyword>
<dbReference type="EMBL" id="JBEDNQ010000002">
    <property type="protein sequence ID" value="MEQ3550046.1"/>
    <property type="molecule type" value="Genomic_DNA"/>
</dbReference>
<name>A0ABV1K6E7_9PSEU</name>
<comment type="similarity">
    <text evidence="1">Belongs to the enoyl-CoA hydratase/isomerase family.</text>
</comment>
<reference evidence="2 3" key="1">
    <citation type="submission" date="2024-03" db="EMBL/GenBank/DDBJ databases">
        <title>Draft genome sequence of Pseudonocardia nematodicida JCM 31783.</title>
        <authorList>
            <person name="Butdee W."/>
            <person name="Duangmal K."/>
        </authorList>
    </citation>
    <scope>NUCLEOTIDE SEQUENCE [LARGE SCALE GENOMIC DNA]</scope>
    <source>
        <strain evidence="2 3">JCM 31783</strain>
    </source>
</reference>
<dbReference type="InterPro" id="IPR051683">
    <property type="entry name" value="Enoyl-CoA_Hydratase/Isomerase"/>
</dbReference>
<dbReference type="PANTHER" id="PTHR42964:SF1">
    <property type="entry name" value="POLYKETIDE BIOSYNTHESIS ENOYL-COA HYDRATASE PKSH-RELATED"/>
    <property type="match status" value="1"/>
</dbReference>
<dbReference type="SUPFAM" id="SSF52096">
    <property type="entry name" value="ClpP/crotonase"/>
    <property type="match status" value="1"/>
</dbReference>
<comment type="caution">
    <text evidence="2">The sequence shown here is derived from an EMBL/GenBank/DDBJ whole genome shotgun (WGS) entry which is preliminary data.</text>
</comment>
<dbReference type="Proteomes" id="UP001494902">
    <property type="component" value="Unassembled WGS sequence"/>
</dbReference>
<dbReference type="RefSeq" id="WP_349297131.1">
    <property type="nucleotide sequence ID" value="NZ_JBEDNQ010000002.1"/>
</dbReference>
<gene>
    <name evidence="2" type="ORF">WIS52_06145</name>
</gene>
<dbReference type="PANTHER" id="PTHR42964">
    <property type="entry name" value="ENOYL-COA HYDRATASE"/>
    <property type="match status" value="1"/>
</dbReference>
<sequence length="258" mass="26963">MSDDEVISRRDGAVLWIQLSNPPRRGALTWRMYDELERLCLAANDDPDLRVVVIGGRDGSFAAGTDIGQFAAFTSGADGVAYEHRIGEIVGALLAVRVPVVGVVEGPAVGGGLSIAACCDLLIATEDARFGVPIAQTLGNVISPAAVQRLRDRLGAGRTMAMLLTSRLLGAAEAQTAGFVHTVVGPDDLEATVTGIVERIAAGAPLTLAAIKELDRRLGGLTALDPADELMASVYGSADFREGVAAFGEKRKPVWTGR</sequence>
<dbReference type="CDD" id="cd06558">
    <property type="entry name" value="crotonase-like"/>
    <property type="match status" value="1"/>
</dbReference>
<evidence type="ECO:0000313" key="3">
    <source>
        <dbReference type="Proteomes" id="UP001494902"/>
    </source>
</evidence>
<dbReference type="InterPro" id="IPR014748">
    <property type="entry name" value="Enoyl-CoA_hydra_C"/>
</dbReference>
<dbReference type="Pfam" id="PF00378">
    <property type="entry name" value="ECH_1"/>
    <property type="match status" value="1"/>
</dbReference>
<dbReference type="Gene3D" id="1.10.12.10">
    <property type="entry name" value="Lyase 2-enoyl-coa Hydratase, Chain A, domain 2"/>
    <property type="match status" value="1"/>
</dbReference>
<evidence type="ECO:0000313" key="2">
    <source>
        <dbReference type="EMBL" id="MEQ3550046.1"/>
    </source>
</evidence>
<dbReference type="InterPro" id="IPR029045">
    <property type="entry name" value="ClpP/crotonase-like_dom_sf"/>
</dbReference>
<organism evidence="2 3">
    <name type="scientific">Pseudonocardia nematodicida</name>
    <dbReference type="NCBI Taxonomy" id="1206997"/>
    <lineage>
        <taxon>Bacteria</taxon>
        <taxon>Bacillati</taxon>
        <taxon>Actinomycetota</taxon>
        <taxon>Actinomycetes</taxon>
        <taxon>Pseudonocardiales</taxon>
        <taxon>Pseudonocardiaceae</taxon>
        <taxon>Pseudonocardia</taxon>
    </lineage>
</organism>
<dbReference type="NCBIfam" id="NF004796">
    <property type="entry name" value="PRK06144.1"/>
    <property type="match status" value="1"/>
</dbReference>
<protein>
    <submittedName>
        <fullName evidence="2">Enoyl-CoA hydratase</fullName>
    </submittedName>
</protein>
<dbReference type="InterPro" id="IPR001753">
    <property type="entry name" value="Enoyl-CoA_hydra/iso"/>
</dbReference>